<keyword evidence="1" id="KW-0472">Membrane</keyword>
<evidence type="ECO:0000313" key="2">
    <source>
        <dbReference type="EMBL" id="TYP95011.1"/>
    </source>
</evidence>
<comment type="caution">
    <text evidence="2">The sequence shown here is derived from an EMBL/GenBank/DDBJ whole genome shotgun (WGS) entry which is preliminary data.</text>
</comment>
<keyword evidence="1" id="KW-1133">Transmembrane helix</keyword>
<feature type="transmembrane region" description="Helical" evidence="1">
    <location>
        <begin position="39"/>
        <end position="57"/>
    </location>
</feature>
<evidence type="ECO:0000313" key="3">
    <source>
        <dbReference type="Proteomes" id="UP000324595"/>
    </source>
</evidence>
<sequence length="129" mass="14734">MGDQQTYKTVVIQFLIYSGIAFFILLVCVYGFIGAQLWAPVAAYVLSFLFVASNFFIVRKVKKGSGNGFYRQFFVTLSLRFILVIIALVVILKATEFHKINFTVSFIISYIFHSAIEVHSINKIIEIYN</sequence>
<dbReference type="RefSeq" id="WP_148897694.1">
    <property type="nucleotide sequence ID" value="NZ_VNHY01000001.1"/>
</dbReference>
<organism evidence="2 3">
    <name type="scientific">Fodinibius salinus</name>
    <dbReference type="NCBI Taxonomy" id="860790"/>
    <lineage>
        <taxon>Bacteria</taxon>
        <taxon>Pseudomonadati</taxon>
        <taxon>Balneolota</taxon>
        <taxon>Balneolia</taxon>
        <taxon>Balneolales</taxon>
        <taxon>Balneolaceae</taxon>
        <taxon>Fodinibius</taxon>
    </lineage>
</organism>
<evidence type="ECO:0000256" key="1">
    <source>
        <dbReference type="SAM" id="Phobius"/>
    </source>
</evidence>
<accession>A0A5D3YR35</accession>
<gene>
    <name evidence="2" type="ORF">LX73_0305</name>
</gene>
<proteinExistence type="predicted"/>
<protein>
    <recommendedName>
        <fullName evidence="4">ATP synthase I chain</fullName>
    </recommendedName>
</protein>
<keyword evidence="1" id="KW-0812">Transmembrane</keyword>
<keyword evidence="3" id="KW-1185">Reference proteome</keyword>
<dbReference type="EMBL" id="VNHY01000001">
    <property type="protein sequence ID" value="TYP95011.1"/>
    <property type="molecule type" value="Genomic_DNA"/>
</dbReference>
<reference evidence="2 3" key="1">
    <citation type="submission" date="2019-07" db="EMBL/GenBank/DDBJ databases">
        <title>Genomic Encyclopedia of Archaeal and Bacterial Type Strains, Phase II (KMG-II): from individual species to whole genera.</title>
        <authorList>
            <person name="Goeker M."/>
        </authorList>
    </citation>
    <scope>NUCLEOTIDE SEQUENCE [LARGE SCALE GENOMIC DNA]</scope>
    <source>
        <strain evidence="2 3">DSM 21935</strain>
    </source>
</reference>
<name>A0A5D3YR35_9BACT</name>
<dbReference type="AlphaFoldDB" id="A0A5D3YR35"/>
<dbReference type="Proteomes" id="UP000324595">
    <property type="component" value="Unassembled WGS sequence"/>
</dbReference>
<feature type="transmembrane region" description="Helical" evidence="1">
    <location>
        <begin position="69"/>
        <end position="91"/>
    </location>
</feature>
<evidence type="ECO:0008006" key="4">
    <source>
        <dbReference type="Google" id="ProtNLM"/>
    </source>
</evidence>
<feature type="transmembrane region" description="Helical" evidence="1">
    <location>
        <begin position="12"/>
        <end position="33"/>
    </location>
</feature>